<dbReference type="GO" id="GO:0046872">
    <property type="term" value="F:metal ion binding"/>
    <property type="evidence" value="ECO:0007669"/>
    <property type="project" value="UniProtKB-KW"/>
</dbReference>
<keyword evidence="5" id="KW-0408">Iron</keyword>
<dbReference type="KEGG" id="kpin:30176195"/>
<evidence type="ECO:0000259" key="6">
    <source>
        <dbReference type="Pfam" id="PF02668"/>
    </source>
</evidence>
<keyword evidence="9" id="KW-1185">Reference proteome</keyword>
<gene>
    <name evidence="7" type="ORF">I206_07826</name>
    <name evidence="8" type="ORF">I206_100011</name>
</gene>
<dbReference type="GO" id="GO:0005737">
    <property type="term" value="C:cytoplasm"/>
    <property type="evidence" value="ECO:0007669"/>
    <property type="project" value="TreeGrafter"/>
</dbReference>
<dbReference type="PANTHER" id="PTHR30468">
    <property type="entry name" value="ALPHA-KETOGLUTARATE-DEPENDENT SULFONATE DIOXYGENASE"/>
    <property type="match status" value="1"/>
</dbReference>
<evidence type="ECO:0000313" key="7">
    <source>
        <dbReference type="EMBL" id="OCF46156.1"/>
    </source>
</evidence>
<dbReference type="InterPro" id="IPR003819">
    <property type="entry name" value="TauD/TfdA-like"/>
</dbReference>
<evidence type="ECO:0000313" key="8">
    <source>
        <dbReference type="EMBL" id="WWC66111.1"/>
    </source>
</evidence>
<dbReference type="InterPro" id="IPR042098">
    <property type="entry name" value="TauD-like_sf"/>
</dbReference>
<evidence type="ECO:0000256" key="5">
    <source>
        <dbReference type="ARBA" id="ARBA00023004"/>
    </source>
</evidence>
<comment type="similarity">
    <text evidence="1">Belongs to the TfdA dioxygenase family.</text>
</comment>
<dbReference type="Gene3D" id="3.60.130.10">
    <property type="entry name" value="Clavaminate synthase-like"/>
    <property type="match status" value="1"/>
</dbReference>
<dbReference type="InterPro" id="IPR051323">
    <property type="entry name" value="AtsK-like"/>
</dbReference>
<dbReference type="STRING" id="1296096.A0A1B9HSA9"/>
<dbReference type="EMBL" id="KV700119">
    <property type="protein sequence ID" value="OCF46156.1"/>
    <property type="molecule type" value="Genomic_DNA"/>
</dbReference>
<dbReference type="RefSeq" id="XP_019007375.1">
    <property type="nucleotide sequence ID" value="XM_019159511.1"/>
</dbReference>
<reference evidence="7" key="1">
    <citation type="submission" date="2013-07" db="EMBL/GenBank/DDBJ databases">
        <title>The Genome Sequence of Cryptococcus pinus CBS10737.</title>
        <authorList>
            <consortium name="The Broad Institute Genome Sequencing Platform"/>
            <person name="Cuomo C."/>
            <person name="Litvintseva A."/>
            <person name="Chen Y."/>
            <person name="Heitman J."/>
            <person name="Sun S."/>
            <person name="Springer D."/>
            <person name="Dromer F."/>
            <person name="Young S.K."/>
            <person name="Zeng Q."/>
            <person name="Gargeya S."/>
            <person name="Fitzgerald M."/>
            <person name="Abouelleil A."/>
            <person name="Alvarado L."/>
            <person name="Berlin A.M."/>
            <person name="Chapman S.B."/>
            <person name="Dewar J."/>
            <person name="Goldberg J."/>
            <person name="Griggs A."/>
            <person name="Gujja S."/>
            <person name="Hansen M."/>
            <person name="Howarth C."/>
            <person name="Imamovic A."/>
            <person name="Larimer J."/>
            <person name="McCowan C."/>
            <person name="Murphy C."/>
            <person name="Pearson M."/>
            <person name="Priest M."/>
            <person name="Roberts A."/>
            <person name="Saif S."/>
            <person name="Shea T."/>
            <person name="Sykes S."/>
            <person name="Wortman J."/>
            <person name="Nusbaum C."/>
            <person name="Birren B."/>
        </authorList>
    </citation>
    <scope>NUCLEOTIDE SEQUENCE [LARGE SCALE GENOMIC DNA]</scope>
    <source>
        <strain evidence="7">CBS 10737</strain>
    </source>
</reference>
<feature type="domain" description="TauD/TfdA-like" evidence="6">
    <location>
        <begin position="42"/>
        <end position="327"/>
    </location>
</feature>
<dbReference type="Proteomes" id="UP000094020">
    <property type="component" value="Chromosome 1"/>
</dbReference>
<dbReference type="GeneID" id="30176195"/>
<keyword evidence="3 7" id="KW-0223">Dioxygenase</keyword>
<evidence type="ECO:0000256" key="3">
    <source>
        <dbReference type="ARBA" id="ARBA00022964"/>
    </source>
</evidence>
<dbReference type="PANTHER" id="PTHR30468:SF10">
    <property type="entry name" value="TAUD_TFDA-LIKE DOMAIN-CONTAINING PROTEIN"/>
    <property type="match status" value="1"/>
</dbReference>
<dbReference type="EMBL" id="CP144519">
    <property type="protein sequence ID" value="WWC66111.1"/>
    <property type="molecule type" value="Genomic_DNA"/>
</dbReference>
<dbReference type="Pfam" id="PF02668">
    <property type="entry name" value="TauD"/>
    <property type="match status" value="1"/>
</dbReference>
<evidence type="ECO:0000256" key="1">
    <source>
        <dbReference type="ARBA" id="ARBA00005896"/>
    </source>
</evidence>
<evidence type="ECO:0000256" key="2">
    <source>
        <dbReference type="ARBA" id="ARBA00022723"/>
    </source>
</evidence>
<evidence type="ECO:0000313" key="9">
    <source>
        <dbReference type="Proteomes" id="UP000094020"/>
    </source>
</evidence>
<keyword evidence="2" id="KW-0479">Metal-binding</keyword>
<reference evidence="8" key="4">
    <citation type="submission" date="2024-02" db="EMBL/GenBank/DDBJ databases">
        <title>Comparative genomics of Cryptococcus and Kwoniella reveals pathogenesis evolution and contrasting modes of karyotype evolution via chromosome fusion or intercentromeric recombination.</title>
        <authorList>
            <person name="Coelho M.A."/>
            <person name="David-Palma M."/>
            <person name="Shea T."/>
            <person name="Bowers K."/>
            <person name="McGinley-Smith S."/>
            <person name="Mohammad A.W."/>
            <person name="Gnirke A."/>
            <person name="Yurkov A.M."/>
            <person name="Nowrousian M."/>
            <person name="Sun S."/>
            <person name="Cuomo C.A."/>
            <person name="Heitman J."/>
        </authorList>
    </citation>
    <scope>NUCLEOTIDE SEQUENCE</scope>
    <source>
        <strain evidence="8">CBS 10737</strain>
    </source>
</reference>
<dbReference type="AlphaFoldDB" id="A0A1B9HSA9"/>
<evidence type="ECO:0000256" key="4">
    <source>
        <dbReference type="ARBA" id="ARBA00023002"/>
    </source>
</evidence>
<reference evidence="7" key="3">
    <citation type="submission" date="2016-07" db="EMBL/GenBank/DDBJ databases">
        <title>Evolution of pathogenesis and genome organization in the Tremellales.</title>
        <authorList>
            <person name="Cuomo C."/>
            <person name="Litvintseva A."/>
            <person name="Heitman J."/>
            <person name="Chen Y."/>
            <person name="Sun S."/>
            <person name="Springer D."/>
            <person name="Dromer F."/>
            <person name="Young S."/>
            <person name="Zeng Q."/>
            <person name="Chapman S."/>
            <person name="Gujja S."/>
            <person name="Saif S."/>
            <person name="Birren B."/>
        </authorList>
    </citation>
    <scope>NUCLEOTIDE SEQUENCE</scope>
    <source>
        <strain evidence="7">CBS 10737</strain>
    </source>
</reference>
<dbReference type="OrthoDB" id="10257314at2759"/>
<sequence length="378" mass="41962">MATITQTINDTLTPLVGTLGIRGSTFPLARNHSLDKYVSFEVTPSIGQEFAKELQLSQIVNAENADELIKDLAITISQRGVVFFRSQDLDIADQKVLGKKLGELSGHPHDSSLHIHPTTELSSAKGDHISIITSERRQARSIGDSSKFASVNWHSDITFEPVPSDYAILKVHTNPPSGGDTIWGSAYEAYSRLSPDLAKFLEGKEAYHEAGFFKAAVQEYGHELRTEERGSPLNKGDTLNAIHPVIRVNPVTGWKGLFVNQGFTRRILGVSKDESDFLLDYLFKLYTNNHDLQARFKWTTNNPPGIGDIAIWDNRSTIHTAVFDYNKSLRVGDRVVSIGEKPYFDPLAQSRRQALGLPDPLENGLGEIYRERIATSSS</sequence>
<keyword evidence="4" id="KW-0560">Oxidoreductase</keyword>
<proteinExistence type="inferred from homology"/>
<reference evidence="8" key="2">
    <citation type="submission" date="2013-07" db="EMBL/GenBank/DDBJ databases">
        <authorList>
            <consortium name="The Broad Institute Genome Sequencing Platform"/>
            <person name="Cuomo C."/>
            <person name="Litvintseva A."/>
            <person name="Chen Y."/>
            <person name="Heitman J."/>
            <person name="Sun S."/>
            <person name="Springer D."/>
            <person name="Dromer F."/>
            <person name="Young S.K."/>
            <person name="Zeng Q."/>
            <person name="Gargeya S."/>
            <person name="Fitzgerald M."/>
            <person name="Abouelleil A."/>
            <person name="Alvarado L."/>
            <person name="Berlin A.M."/>
            <person name="Chapman S.B."/>
            <person name="Dewar J."/>
            <person name="Goldberg J."/>
            <person name="Griggs A."/>
            <person name="Gujja S."/>
            <person name="Hansen M."/>
            <person name="Howarth C."/>
            <person name="Imamovic A."/>
            <person name="Larimer J."/>
            <person name="McCowan C."/>
            <person name="Murphy C."/>
            <person name="Pearson M."/>
            <person name="Priest M."/>
            <person name="Roberts A."/>
            <person name="Saif S."/>
            <person name="Shea T."/>
            <person name="Sykes S."/>
            <person name="Wortman J."/>
            <person name="Nusbaum C."/>
            <person name="Birren B."/>
        </authorList>
    </citation>
    <scope>NUCLEOTIDE SEQUENCE</scope>
    <source>
        <strain evidence="8">CBS 10737</strain>
    </source>
</reference>
<dbReference type="GO" id="GO:0016706">
    <property type="term" value="F:2-oxoglutarate-dependent dioxygenase activity"/>
    <property type="evidence" value="ECO:0007669"/>
    <property type="project" value="TreeGrafter"/>
</dbReference>
<name>A0A1B9HSA9_9TREE</name>
<accession>A0A1B9HSA9</accession>
<dbReference type="SUPFAM" id="SSF51197">
    <property type="entry name" value="Clavaminate synthase-like"/>
    <property type="match status" value="1"/>
</dbReference>
<organism evidence="7">
    <name type="scientific">Kwoniella pini CBS 10737</name>
    <dbReference type="NCBI Taxonomy" id="1296096"/>
    <lineage>
        <taxon>Eukaryota</taxon>
        <taxon>Fungi</taxon>
        <taxon>Dikarya</taxon>
        <taxon>Basidiomycota</taxon>
        <taxon>Agaricomycotina</taxon>
        <taxon>Tremellomycetes</taxon>
        <taxon>Tremellales</taxon>
        <taxon>Cryptococcaceae</taxon>
        <taxon>Kwoniella</taxon>
    </lineage>
</organism>
<protein>
    <submittedName>
        <fullName evidence="7">Taurine catabolism dioxygenase TauD</fullName>
    </submittedName>
</protein>